<feature type="region of interest" description="Disordered" evidence="1">
    <location>
        <begin position="1"/>
        <end position="23"/>
    </location>
</feature>
<sequence>MSSLAKRFDSGQLQTETTISINQ</sequence>
<proteinExistence type="predicted"/>
<organism evidence="2 3">
    <name type="scientific">Rotaria sordida</name>
    <dbReference type="NCBI Taxonomy" id="392033"/>
    <lineage>
        <taxon>Eukaryota</taxon>
        <taxon>Metazoa</taxon>
        <taxon>Spiralia</taxon>
        <taxon>Gnathifera</taxon>
        <taxon>Rotifera</taxon>
        <taxon>Eurotatoria</taxon>
        <taxon>Bdelloidea</taxon>
        <taxon>Philodinida</taxon>
        <taxon>Philodinidae</taxon>
        <taxon>Rotaria</taxon>
    </lineage>
</organism>
<reference evidence="2" key="1">
    <citation type="submission" date="2021-02" db="EMBL/GenBank/DDBJ databases">
        <authorList>
            <person name="Nowell W R."/>
        </authorList>
    </citation>
    <scope>NUCLEOTIDE SEQUENCE</scope>
</reference>
<accession>A0A815ZZS5</accession>
<feature type="compositionally biased region" description="Polar residues" evidence="1">
    <location>
        <begin position="11"/>
        <end position="23"/>
    </location>
</feature>
<dbReference type="AlphaFoldDB" id="A0A815ZZS5"/>
<evidence type="ECO:0000313" key="2">
    <source>
        <dbReference type="EMBL" id="CAF1588658.1"/>
    </source>
</evidence>
<feature type="non-terminal residue" evidence="2">
    <location>
        <position position="23"/>
    </location>
</feature>
<protein>
    <submittedName>
        <fullName evidence="2">Uncharacterized protein</fullName>
    </submittedName>
</protein>
<name>A0A815ZZS5_9BILA</name>
<evidence type="ECO:0000256" key="1">
    <source>
        <dbReference type="SAM" id="MobiDB-lite"/>
    </source>
</evidence>
<dbReference type="EMBL" id="CAJNOU010021918">
    <property type="protein sequence ID" value="CAF1588658.1"/>
    <property type="molecule type" value="Genomic_DNA"/>
</dbReference>
<comment type="caution">
    <text evidence="2">The sequence shown here is derived from an EMBL/GenBank/DDBJ whole genome shotgun (WGS) entry which is preliminary data.</text>
</comment>
<gene>
    <name evidence="2" type="ORF">SEV965_LOCUS40076</name>
</gene>
<dbReference type="Proteomes" id="UP000663889">
    <property type="component" value="Unassembled WGS sequence"/>
</dbReference>
<evidence type="ECO:0000313" key="3">
    <source>
        <dbReference type="Proteomes" id="UP000663889"/>
    </source>
</evidence>